<organism evidence="1 2">
    <name type="scientific">Diphasiastrum complanatum</name>
    <name type="common">Issler's clubmoss</name>
    <name type="synonym">Lycopodium complanatum</name>
    <dbReference type="NCBI Taxonomy" id="34168"/>
    <lineage>
        <taxon>Eukaryota</taxon>
        <taxon>Viridiplantae</taxon>
        <taxon>Streptophyta</taxon>
        <taxon>Embryophyta</taxon>
        <taxon>Tracheophyta</taxon>
        <taxon>Lycopodiopsida</taxon>
        <taxon>Lycopodiales</taxon>
        <taxon>Lycopodiaceae</taxon>
        <taxon>Lycopodioideae</taxon>
        <taxon>Diphasiastrum</taxon>
    </lineage>
</organism>
<reference evidence="2" key="1">
    <citation type="journal article" date="2024" name="Proc. Natl. Acad. Sci. U.S.A.">
        <title>Extraordinary preservation of gene collinearity over three hundred million years revealed in homosporous lycophytes.</title>
        <authorList>
            <person name="Li C."/>
            <person name="Wickell D."/>
            <person name="Kuo L.Y."/>
            <person name="Chen X."/>
            <person name="Nie B."/>
            <person name="Liao X."/>
            <person name="Peng D."/>
            <person name="Ji J."/>
            <person name="Jenkins J."/>
            <person name="Williams M."/>
            <person name="Shu S."/>
            <person name="Plott C."/>
            <person name="Barry K."/>
            <person name="Rajasekar S."/>
            <person name="Grimwood J."/>
            <person name="Han X."/>
            <person name="Sun S."/>
            <person name="Hou Z."/>
            <person name="He W."/>
            <person name="Dai G."/>
            <person name="Sun C."/>
            <person name="Schmutz J."/>
            <person name="Leebens-Mack J.H."/>
            <person name="Li F.W."/>
            <person name="Wang L."/>
        </authorList>
    </citation>
    <scope>NUCLEOTIDE SEQUENCE [LARGE SCALE GENOMIC DNA]</scope>
    <source>
        <strain evidence="2">cv. PW_Plant_1</strain>
    </source>
</reference>
<keyword evidence="2" id="KW-1185">Reference proteome</keyword>
<proteinExistence type="predicted"/>
<accession>A0ACC2EK70</accession>
<comment type="caution">
    <text evidence="1">The sequence shown here is derived from an EMBL/GenBank/DDBJ whole genome shotgun (WGS) entry which is preliminary data.</text>
</comment>
<evidence type="ECO:0000313" key="2">
    <source>
        <dbReference type="Proteomes" id="UP001162992"/>
    </source>
</evidence>
<protein>
    <submittedName>
        <fullName evidence="1">Uncharacterized protein</fullName>
    </submittedName>
</protein>
<gene>
    <name evidence="1" type="ORF">O6H91_02G123300</name>
</gene>
<sequence length="753" mass="85719">MAPARRKLDKLHTLPAEWSKPDSPTVQLARFNSSNSSHSILIGTDQEGSLHVDSGAEVPGCNKLFKATQQAHLLKSGTQHAHLLKSGPLGKCNNPYCVTCRGFYGYSASIPGHKAFPVADKKDHSKTPWWKRLFSPVILNPHSKLVYRWNQFFAISCLVATFIDPLFFFTFSVRQGYFCIVFDTNFATTITILRSLTDFIYFMHMLLQFRLAYVEPVSRTVGSGDLVDDPKMIAWHYLKGSFFLDAIGVLPLPQIMIWIIVPSITKNAKANYTKDILRATVLFQYIPRMIRFLPLLFGRSQSGFIFETAWINFIMNLFIYLLAGHVVGSCWYLFTFQRVNVCLRETCAQEMPSCSPSFLDCGNGKDIGSMFRDSNYSNWIQTSNSSSNCLAGPSFAYGIYASGVPVTLERNVMHKYVYALFWGLLQISTLGGNVVPDYFVWEVLFTITVIGLGLLLLALLIGNMQNFLQSLGRRQLEMQLRRYDVEAWMKRRGLPNTLRKRVRQAGRFNWAATRGVNEEELLNQLPEDLHKQIRRNLCFELVKKVHIFTVMAEEVLDAICERLHQRLYIQESQIFVTGGSVDRMVFIVRGHLETVGSDGSVTILHDGDFCGEELLIWSLQNAAIHASIRSRFSALKLSGKNAISSRTVRCLSSVEAFSLEADDLEYVTKHYSRIMRSPRVQGAIRYQSSYYRSWAAGRIQAAWRYQKRKKAETFHLQHSVSFEDIPMTTLGHTISQNTLMPALGHTRSQNHMR</sequence>
<evidence type="ECO:0000313" key="1">
    <source>
        <dbReference type="EMBL" id="KAJ7566889.1"/>
    </source>
</evidence>
<dbReference type="EMBL" id="CM055093">
    <property type="protein sequence ID" value="KAJ7566889.1"/>
    <property type="molecule type" value="Genomic_DNA"/>
</dbReference>
<dbReference type="Proteomes" id="UP001162992">
    <property type="component" value="Chromosome 2"/>
</dbReference>
<name>A0ACC2EK70_DIPCM</name>